<protein>
    <recommendedName>
        <fullName evidence="6">DUF998 domain-containing protein</fullName>
    </recommendedName>
</protein>
<keyword evidence="5" id="KW-1185">Reference proteome</keyword>
<feature type="transmembrane region" description="Helical" evidence="2">
    <location>
        <begin position="45"/>
        <end position="64"/>
    </location>
</feature>
<feature type="signal peptide" evidence="3">
    <location>
        <begin position="1"/>
        <end position="21"/>
    </location>
</feature>
<feature type="chain" id="PRO_5039668690" description="DUF998 domain-containing protein" evidence="3">
    <location>
        <begin position="22"/>
        <end position="228"/>
    </location>
</feature>
<dbReference type="eggNOG" id="ENOG5033JSX">
    <property type="taxonomic scope" value="Bacteria"/>
</dbReference>
<dbReference type="EMBL" id="AVPJ01000012">
    <property type="protein sequence ID" value="KGN31365.1"/>
    <property type="molecule type" value="Genomic_DNA"/>
</dbReference>
<dbReference type="RefSeq" id="WP_035917666.1">
    <property type="nucleotide sequence ID" value="NZ_AVPJ01000012.1"/>
</dbReference>
<dbReference type="AlphaFoldDB" id="A0A0A0J1S6"/>
<evidence type="ECO:0000313" key="4">
    <source>
        <dbReference type="EMBL" id="KGN31365.1"/>
    </source>
</evidence>
<feature type="transmembrane region" description="Helical" evidence="2">
    <location>
        <begin position="145"/>
        <end position="164"/>
    </location>
</feature>
<evidence type="ECO:0000256" key="3">
    <source>
        <dbReference type="SAM" id="SignalP"/>
    </source>
</evidence>
<dbReference type="Proteomes" id="UP000030002">
    <property type="component" value="Unassembled WGS sequence"/>
</dbReference>
<evidence type="ECO:0000256" key="2">
    <source>
        <dbReference type="SAM" id="Phobius"/>
    </source>
</evidence>
<evidence type="ECO:0000256" key="1">
    <source>
        <dbReference type="SAM" id="MobiDB-lite"/>
    </source>
</evidence>
<dbReference type="STRING" id="1385520.N802_04545"/>
<dbReference type="OrthoDB" id="5150167at2"/>
<evidence type="ECO:0008006" key="6">
    <source>
        <dbReference type="Google" id="ProtNLM"/>
    </source>
</evidence>
<keyword evidence="2" id="KW-0472">Membrane</keyword>
<organism evidence="4 5">
    <name type="scientific">Knoellia sinensis KCTC 19936</name>
    <dbReference type="NCBI Taxonomy" id="1385520"/>
    <lineage>
        <taxon>Bacteria</taxon>
        <taxon>Bacillati</taxon>
        <taxon>Actinomycetota</taxon>
        <taxon>Actinomycetes</taxon>
        <taxon>Micrococcales</taxon>
        <taxon>Intrasporangiaceae</taxon>
        <taxon>Knoellia</taxon>
    </lineage>
</organism>
<reference evidence="4 5" key="1">
    <citation type="submission" date="2013-08" db="EMBL/GenBank/DDBJ databases">
        <title>The genome sequence of Knoellia sinensis.</title>
        <authorList>
            <person name="Zhu W."/>
            <person name="Wang G."/>
        </authorList>
    </citation>
    <scope>NUCLEOTIDE SEQUENCE [LARGE SCALE GENOMIC DNA]</scope>
    <source>
        <strain evidence="4 5">KCTC 19936</strain>
    </source>
</reference>
<accession>A0A0A0J1S6</accession>
<feature type="region of interest" description="Disordered" evidence="1">
    <location>
        <begin position="190"/>
        <end position="228"/>
    </location>
</feature>
<sequence>MQFAKHHTFALLAALGLSAIALNDAVTHGLTGEYSVFADDGPTWIVALGDVIHGLAYAGGLAVLRAERQRIHANRAASIFGWLLFAAFVPLALGFLLAGIVPLRDSLMTLGGPVIGVAFGLQFLAALGLGLSLVKRPETGVGSRILLAILPAIGVTVALAVFATDWAHPAYVETVTIIGTALLATSTRRASLDTPTSGGNIGVRSTKEALPTPSNPLPAGNSGRVNVR</sequence>
<proteinExistence type="predicted"/>
<keyword evidence="2" id="KW-0812">Transmembrane</keyword>
<feature type="transmembrane region" description="Helical" evidence="2">
    <location>
        <begin position="76"/>
        <end position="101"/>
    </location>
</feature>
<keyword evidence="2" id="KW-1133">Transmembrane helix</keyword>
<name>A0A0A0J1S6_9MICO</name>
<feature type="transmembrane region" description="Helical" evidence="2">
    <location>
        <begin position="113"/>
        <end position="133"/>
    </location>
</feature>
<keyword evidence="3" id="KW-0732">Signal</keyword>
<gene>
    <name evidence="4" type="ORF">N802_04545</name>
</gene>
<evidence type="ECO:0000313" key="5">
    <source>
        <dbReference type="Proteomes" id="UP000030002"/>
    </source>
</evidence>
<comment type="caution">
    <text evidence="4">The sequence shown here is derived from an EMBL/GenBank/DDBJ whole genome shotgun (WGS) entry which is preliminary data.</text>
</comment>